<keyword evidence="1" id="KW-0472">Membrane</keyword>
<organism evidence="2 3">
    <name type="scientific">Modicisalibacter xianhensis</name>
    <dbReference type="NCBI Taxonomy" id="442341"/>
    <lineage>
        <taxon>Bacteria</taxon>
        <taxon>Pseudomonadati</taxon>
        <taxon>Pseudomonadota</taxon>
        <taxon>Gammaproteobacteria</taxon>
        <taxon>Oceanospirillales</taxon>
        <taxon>Halomonadaceae</taxon>
        <taxon>Modicisalibacter</taxon>
    </lineage>
</organism>
<evidence type="ECO:0000313" key="3">
    <source>
        <dbReference type="Proteomes" id="UP000199040"/>
    </source>
</evidence>
<feature type="transmembrane region" description="Helical" evidence="1">
    <location>
        <begin position="78"/>
        <end position="97"/>
    </location>
</feature>
<accession>A0A1I3C772</accession>
<sequence>MPQRIKDQYGHLHNYFLELWVAYGLLGVAVFAALAFWVGRGTWLAWRSGVMPNDMALFGVSFFIYWVIVNQFESYNSFWTGVFVHNLVVGGLVTHYWRWQLTRARDDDSQPQPTSQPE</sequence>
<dbReference type="EMBL" id="FOPY01000008">
    <property type="protein sequence ID" value="SFH70414.1"/>
    <property type="molecule type" value="Genomic_DNA"/>
</dbReference>
<keyword evidence="1" id="KW-0812">Transmembrane</keyword>
<feature type="transmembrane region" description="Helical" evidence="1">
    <location>
        <begin position="55"/>
        <end position="72"/>
    </location>
</feature>
<feature type="transmembrane region" description="Helical" evidence="1">
    <location>
        <begin position="20"/>
        <end position="43"/>
    </location>
</feature>
<name>A0A1I3C772_9GAMM</name>
<protein>
    <submittedName>
        <fullName evidence="2">Uncharacterized protein</fullName>
    </submittedName>
</protein>
<evidence type="ECO:0000313" key="2">
    <source>
        <dbReference type="EMBL" id="SFH70414.1"/>
    </source>
</evidence>
<dbReference type="AlphaFoldDB" id="A0A1I3C772"/>
<proteinExistence type="predicted"/>
<gene>
    <name evidence="2" type="ORF">SAMN04487959_10843</name>
</gene>
<keyword evidence="1" id="KW-1133">Transmembrane helix</keyword>
<keyword evidence="3" id="KW-1185">Reference proteome</keyword>
<dbReference type="STRING" id="442341.SAMN04487959_10843"/>
<reference evidence="2 3" key="1">
    <citation type="submission" date="2016-10" db="EMBL/GenBank/DDBJ databases">
        <authorList>
            <person name="de Groot N.N."/>
        </authorList>
    </citation>
    <scope>NUCLEOTIDE SEQUENCE [LARGE SCALE GENOMIC DNA]</scope>
    <source>
        <strain evidence="2 3">CGMCC 1.6848</strain>
    </source>
</reference>
<evidence type="ECO:0000256" key="1">
    <source>
        <dbReference type="SAM" id="Phobius"/>
    </source>
</evidence>
<dbReference type="Proteomes" id="UP000199040">
    <property type="component" value="Unassembled WGS sequence"/>
</dbReference>